<evidence type="ECO:0000313" key="2">
    <source>
        <dbReference type="EMBL" id="MEM4986130.1"/>
    </source>
</evidence>
<keyword evidence="3" id="KW-1185">Reference proteome</keyword>
<dbReference type="PROSITE" id="PS51186">
    <property type="entry name" value="GNAT"/>
    <property type="match status" value="1"/>
</dbReference>
<dbReference type="InterPro" id="IPR016181">
    <property type="entry name" value="Acyl_CoA_acyltransferase"/>
</dbReference>
<evidence type="ECO:0000259" key="1">
    <source>
        <dbReference type="PROSITE" id="PS51186"/>
    </source>
</evidence>
<proteinExistence type="predicted"/>
<dbReference type="EMBL" id="JBANDC010000001">
    <property type="protein sequence ID" value="MEM4986130.1"/>
    <property type="molecule type" value="Genomic_DNA"/>
</dbReference>
<dbReference type="SUPFAM" id="SSF55729">
    <property type="entry name" value="Acyl-CoA N-acyltransferases (Nat)"/>
    <property type="match status" value="1"/>
</dbReference>
<accession>A0ABU9PQ46</accession>
<comment type="caution">
    <text evidence="2">The sequence shown here is derived from an EMBL/GenBank/DDBJ whole genome shotgun (WGS) entry which is preliminary data.</text>
</comment>
<keyword evidence="2" id="KW-0808">Transferase</keyword>
<protein>
    <submittedName>
        <fullName evidence="2">GNAT family N-acetyltransferase</fullName>
        <ecNumber evidence="2">2.3.1.-</ecNumber>
    </submittedName>
</protein>
<dbReference type="Proteomes" id="UP001495910">
    <property type="component" value="Unassembled WGS sequence"/>
</dbReference>
<dbReference type="InterPro" id="IPR000182">
    <property type="entry name" value="GNAT_dom"/>
</dbReference>
<feature type="domain" description="N-acetyltransferase" evidence="1">
    <location>
        <begin position="14"/>
        <end position="184"/>
    </location>
</feature>
<dbReference type="Pfam" id="PF00583">
    <property type="entry name" value="Acetyltransf_1"/>
    <property type="match status" value="1"/>
</dbReference>
<gene>
    <name evidence="2" type="ORF">V8G57_01890</name>
</gene>
<dbReference type="Gene3D" id="3.40.630.30">
    <property type="match status" value="1"/>
</dbReference>
<dbReference type="RefSeq" id="WP_342827952.1">
    <property type="nucleotide sequence ID" value="NZ_JBANDC010000001.1"/>
</dbReference>
<dbReference type="EC" id="2.3.1.-" evidence="2"/>
<sequence>MTPSSKKQPAASHGAVRAMSDRDIPAVMRIQAESYPEPMQESEAVFRARLALTPATCWIWSGPGQGAGAYLFSYPSSKDAVTALDHPFTIPAAPDCLYLHDLAVAPDARGRRAANALAAAALEKARADGLGWSALVSVQRSQVFWETLGYAAVESLPSPARENLASYQVQGNQGAAVYMRQQLT</sequence>
<organism evidence="2 3">
    <name type="scientific">Collimonas rhizosphaerae</name>
    <dbReference type="NCBI Taxonomy" id="3126357"/>
    <lineage>
        <taxon>Bacteria</taxon>
        <taxon>Pseudomonadati</taxon>
        <taxon>Pseudomonadota</taxon>
        <taxon>Betaproteobacteria</taxon>
        <taxon>Burkholderiales</taxon>
        <taxon>Oxalobacteraceae</taxon>
        <taxon>Collimonas</taxon>
    </lineage>
</organism>
<evidence type="ECO:0000313" key="3">
    <source>
        <dbReference type="Proteomes" id="UP001495910"/>
    </source>
</evidence>
<keyword evidence="2" id="KW-0012">Acyltransferase</keyword>
<dbReference type="GO" id="GO:0016746">
    <property type="term" value="F:acyltransferase activity"/>
    <property type="evidence" value="ECO:0007669"/>
    <property type="project" value="UniProtKB-KW"/>
</dbReference>
<reference evidence="2 3" key="1">
    <citation type="submission" date="2024-02" db="EMBL/GenBank/DDBJ databases">
        <title>Draft genome sequence of Collimonas sp. strain H4R21, an effective mineral-weathering bacterial strain isolated from the beech rhizosphere.</title>
        <authorList>
            <person name="Morin E."/>
            <person name="Uroz S."/>
            <person name="Leveau J.H.J."/>
            <person name="Kumar R."/>
            <person name="Rey M.W."/>
            <person name="Pham J."/>
        </authorList>
    </citation>
    <scope>NUCLEOTIDE SEQUENCE [LARGE SCALE GENOMIC DNA]</scope>
    <source>
        <strain evidence="2 3">H4R21</strain>
    </source>
</reference>
<name>A0ABU9PQ46_9BURK</name>